<dbReference type="InterPro" id="IPR047575">
    <property type="entry name" value="Sm"/>
</dbReference>
<keyword evidence="11" id="KW-1185">Reference proteome</keyword>
<dbReference type="PANTHER" id="PTHR13829:SF2">
    <property type="entry name" value="U6 SNRNA-ASSOCIATED SM-LIKE PROTEIN LSM2"/>
    <property type="match status" value="1"/>
</dbReference>
<dbReference type="GO" id="GO:0071011">
    <property type="term" value="C:precatalytic spliceosome"/>
    <property type="evidence" value="ECO:0007669"/>
    <property type="project" value="TreeGrafter"/>
</dbReference>
<dbReference type="SMART" id="SM00651">
    <property type="entry name" value="Sm"/>
    <property type="match status" value="1"/>
</dbReference>
<dbReference type="GO" id="GO:0003723">
    <property type="term" value="F:RNA binding"/>
    <property type="evidence" value="ECO:0007669"/>
    <property type="project" value="UniProtKB-KW"/>
</dbReference>
<keyword evidence="5" id="KW-0694">RNA-binding</keyword>
<dbReference type="PANTHER" id="PTHR13829">
    <property type="entry name" value="SNRNP CORE PROTEIN FAMILY MEMBER"/>
    <property type="match status" value="1"/>
</dbReference>
<dbReference type="InterPro" id="IPR001163">
    <property type="entry name" value="Sm_dom_euk/arc"/>
</dbReference>
<dbReference type="EMBL" id="VFLP01000004">
    <property type="protein sequence ID" value="TRX97888.1"/>
    <property type="molecule type" value="Genomic_DNA"/>
</dbReference>
<dbReference type="FunFam" id="2.30.30.100:FF:000053">
    <property type="entry name" value="U6 snRNA-associated Sm-like protein LSm2"/>
    <property type="match status" value="1"/>
</dbReference>
<comment type="similarity">
    <text evidence="2">Belongs to the snRNP Sm proteins family.</text>
</comment>
<dbReference type="Pfam" id="PF01423">
    <property type="entry name" value="LSM"/>
    <property type="match status" value="1"/>
</dbReference>
<dbReference type="CDD" id="cd01725">
    <property type="entry name" value="LSm2"/>
    <property type="match status" value="1"/>
</dbReference>
<keyword evidence="4" id="KW-0747">Spliceosome</keyword>
<evidence type="ECO:0000256" key="3">
    <source>
        <dbReference type="ARBA" id="ARBA00022664"/>
    </source>
</evidence>
<keyword evidence="3" id="KW-0507">mRNA processing</keyword>
<evidence type="ECO:0000256" key="7">
    <source>
        <dbReference type="ARBA" id="ARBA00023242"/>
    </source>
</evidence>
<proteinExistence type="inferred from homology"/>
<name>A0A553ICF4_9PEZI</name>
<dbReference type="GO" id="GO:0005688">
    <property type="term" value="C:U6 snRNP"/>
    <property type="evidence" value="ECO:0007669"/>
    <property type="project" value="TreeGrafter"/>
</dbReference>
<evidence type="ECO:0000259" key="9">
    <source>
        <dbReference type="PROSITE" id="PS52002"/>
    </source>
</evidence>
<comment type="subcellular location">
    <subcellularLocation>
        <location evidence="1">Nucleus</location>
    </subcellularLocation>
</comment>
<comment type="caution">
    <text evidence="10">The sequence shown here is derived from an EMBL/GenBank/DDBJ whole genome shotgun (WGS) entry which is preliminary data.</text>
</comment>
<feature type="domain" description="Sm" evidence="9">
    <location>
        <begin position="163"/>
        <end position="246"/>
    </location>
</feature>
<dbReference type="GO" id="GO:1990726">
    <property type="term" value="C:Lsm1-7-Pat1 complex"/>
    <property type="evidence" value="ECO:0007669"/>
    <property type="project" value="TreeGrafter"/>
</dbReference>
<keyword evidence="7" id="KW-0539">Nucleus</keyword>
<keyword evidence="8" id="KW-0687">Ribonucleoprotein</keyword>
<dbReference type="GO" id="GO:0071013">
    <property type="term" value="C:catalytic step 2 spliceosome"/>
    <property type="evidence" value="ECO:0007669"/>
    <property type="project" value="TreeGrafter"/>
</dbReference>
<dbReference type="GO" id="GO:0000932">
    <property type="term" value="C:P-body"/>
    <property type="evidence" value="ECO:0007669"/>
    <property type="project" value="TreeGrafter"/>
</dbReference>
<sequence length="268" mass="29872">MSKAKNVNTDLSVIVAHDSNSKYRISNQLCTPDSPDNVIVTFELRIFPCCAGEGGRVMEHGVSTWPAYLVIQDGGKRFRMMTGLLFERHVPNLRRMYRLRSTSVSFHTKKPAGTTQSQKGPRSKSAVSLHEADIFFIKGTSIATHAGSCRAEKKSNRANEQSNPHSFFKTLIDHEVTVELKNDIQIRGTLKSVDQYLNIKLDDIQVVEELKYPHLVGRMLIPSQSSVKNVFIRGSVVRYVHLPAAAVDVPLLEDATRREAANQAGKGK</sequence>
<evidence type="ECO:0000256" key="5">
    <source>
        <dbReference type="ARBA" id="ARBA00022884"/>
    </source>
</evidence>
<evidence type="ECO:0000313" key="10">
    <source>
        <dbReference type="EMBL" id="TRX97888.1"/>
    </source>
</evidence>
<accession>A0A553ICF4</accession>
<protein>
    <recommendedName>
        <fullName evidence="9">Sm domain-containing protein</fullName>
    </recommendedName>
</protein>
<dbReference type="GO" id="GO:0046540">
    <property type="term" value="C:U4/U6 x U5 tri-snRNP complex"/>
    <property type="evidence" value="ECO:0007669"/>
    <property type="project" value="TreeGrafter"/>
</dbReference>
<evidence type="ECO:0000256" key="1">
    <source>
        <dbReference type="ARBA" id="ARBA00004123"/>
    </source>
</evidence>
<evidence type="ECO:0000256" key="2">
    <source>
        <dbReference type="ARBA" id="ARBA00006850"/>
    </source>
</evidence>
<dbReference type="OrthoDB" id="10256176at2759"/>
<evidence type="ECO:0000256" key="4">
    <source>
        <dbReference type="ARBA" id="ARBA00022728"/>
    </source>
</evidence>
<dbReference type="AlphaFoldDB" id="A0A553ICF4"/>
<dbReference type="InterPro" id="IPR016654">
    <property type="entry name" value="U6_snRNA_Lsm2"/>
</dbReference>
<dbReference type="SUPFAM" id="SSF50182">
    <property type="entry name" value="Sm-like ribonucleoproteins"/>
    <property type="match status" value="1"/>
</dbReference>
<dbReference type="Proteomes" id="UP000319160">
    <property type="component" value="Unassembled WGS sequence"/>
</dbReference>
<evidence type="ECO:0000256" key="6">
    <source>
        <dbReference type="ARBA" id="ARBA00023187"/>
    </source>
</evidence>
<evidence type="ECO:0000313" key="11">
    <source>
        <dbReference type="Proteomes" id="UP000319160"/>
    </source>
</evidence>
<dbReference type="InterPro" id="IPR010920">
    <property type="entry name" value="LSM_dom_sf"/>
</dbReference>
<dbReference type="Gene3D" id="2.30.30.100">
    <property type="match status" value="1"/>
</dbReference>
<keyword evidence="6" id="KW-0508">mRNA splicing</keyword>
<reference evidence="11" key="1">
    <citation type="submission" date="2019-06" db="EMBL/GenBank/DDBJ databases">
        <title>Draft genome sequence of the griseofulvin-producing fungus Xylaria cubensis strain G536.</title>
        <authorList>
            <person name="Mead M.E."/>
            <person name="Raja H.A."/>
            <person name="Steenwyk J.L."/>
            <person name="Knowles S.L."/>
            <person name="Oberlies N.H."/>
            <person name="Rokas A."/>
        </authorList>
    </citation>
    <scope>NUCLEOTIDE SEQUENCE [LARGE SCALE GENOMIC DNA]</scope>
    <source>
        <strain evidence="11">G536</strain>
    </source>
</reference>
<organism evidence="10 11">
    <name type="scientific">Xylaria flabelliformis</name>
    <dbReference type="NCBI Taxonomy" id="2512241"/>
    <lineage>
        <taxon>Eukaryota</taxon>
        <taxon>Fungi</taxon>
        <taxon>Dikarya</taxon>
        <taxon>Ascomycota</taxon>
        <taxon>Pezizomycotina</taxon>
        <taxon>Sordariomycetes</taxon>
        <taxon>Xylariomycetidae</taxon>
        <taxon>Xylariales</taxon>
        <taxon>Xylariaceae</taxon>
        <taxon>Xylaria</taxon>
    </lineage>
</organism>
<dbReference type="PROSITE" id="PS52002">
    <property type="entry name" value="SM"/>
    <property type="match status" value="1"/>
</dbReference>
<dbReference type="GO" id="GO:0000398">
    <property type="term" value="P:mRNA splicing, via spliceosome"/>
    <property type="evidence" value="ECO:0007669"/>
    <property type="project" value="TreeGrafter"/>
</dbReference>
<dbReference type="STRING" id="2512241.A0A553ICF4"/>
<gene>
    <name evidence="10" type="ORF">FHL15_001098</name>
</gene>
<evidence type="ECO:0000256" key="8">
    <source>
        <dbReference type="ARBA" id="ARBA00023274"/>
    </source>
</evidence>